<evidence type="ECO:0000313" key="2">
    <source>
        <dbReference type="WBParaSite" id="L893_g25124.t1"/>
    </source>
</evidence>
<protein>
    <submittedName>
        <fullName evidence="2">FBA_2 domain-containing protein</fullName>
    </submittedName>
</protein>
<accession>A0A1I7ZD12</accession>
<reference evidence="2" key="1">
    <citation type="submission" date="2016-11" db="UniProtKB">
        <authorList>
            <consortium name="WormBaseParasite"/>
        </authorList>
    </citation>
    <scope>IDENTIFICATION</scope>
</reference>
<evidence type="ECO:0000313" key="1">
    <source>
        <dbReference type="Proteomes" id="UP000095287"/>
    </source>
</evidence>
<dbReference type="Proteomes" id="UP000095287">
    <property type="component" value="Unplaced"/>
</dbReference>
<dbReference type="WBParaSite" id="L893_g25124.t1">
    <property type="protein sequence ID" value="L893_g25124.t1"/>
    <property type="gene ID" value="L893_g25124"/>
</dbReference>
<organism evidence="1 2">
    <name type="scientific">Steinernema glaseri</name>
    <dbReference type="NCBI Taxonomy" id="37863"/>
    <lineage>
        <taxon>Eukaryota</taxon>
        <taxon>Metazoa</taxon>
        <taxon>Ecdysozoa</taxon>
        <taxon>Nematoda</taxon>
        <taxon>Chromadorea</taxon>
        <taxon>Rhabditida</taxon>
        <taxon>Tylenchina</taxon>
        <taxon>Panagrolaimomorpha</taxon>
        <taxon>Strongyloidoidea</taxon>
        <taxon>Steinernematidae</taxon>
        <taxon>Steinernema</taxon>
    </lineage>
</organism>
<keyword evidence="1" id="KW-1185">Reference proteome</keyword>
<name>A0A1I7ZD12_9BILA</name>
<dbReference type="AlphaFoldDB" id="A0A1I7ZD12"/>
<proteinExistence type="predicted"/>
<sequence length="315" mass="37093">MNYLPFLFYEQLAAQLEWGDLNKLFSKLVPSTLTKVCRVHLENRQTISLRMLYTEGGQWMFSLFSSWKPGNRMLTDLTKYEYVDTIVVANRVNPFYCPSPFEDNAFYWKDSLEKILRILPRYLRRAEFRWNDTRNNDEFNRKFCDVFLGSGLASTPFVEVRIPHVSNQGAEFLKRQVSFQSLQKLQIGGTTPPAQWESSGSHIPDCIEELLWQPQLKHFSANYVCEVTPDIVRTLFLRWKSSKFSLDLYGNPTVAREVYKELDQWSFDSDDWSYDEWEQEGRLCRSWDLSKRKSHAGKIRFMVGLGRITIKGVRK</sequence>